<evidence type="ECO:0000313" key="3">
    <source>
        <dbReference type="RefSeq" id="XP_030383418.1"/>
    </source>
</evidence>
<sequence>MQSTVFVLLASVCLIQVQGLGFNSEPNDYTWGAKVTGDTLIASEVVVRNKAPLQTVTRTYVLTQAGTAKIISYIRIRDLKKMRGATAEITAGGVGSDTVTIRFTSARSAGIKSQVEIWGQ</sequence>
<keyword evidence="2" id="KW-1185">Reference proteome</keyword>
<proteinExistence type="predicted"/>
<dbReference type="PANTHER" id="PTHR37685">
    <property type="entry name" value="GEO11136P1-RELATED"/>
    <property type="match status" value="1"/>
</dbReference>
<protein>
    <submittedName>
        <fullName evidence="3">Uncharacterized protein LOC115630948</fullName>
    </submittedName>
</protein>
<name>A0A6J2U7A3_DROLE</name>
<dbReference type="GeneID" id="115630948"/>
<dbReference type="PANTHER" id="PTHR37685:SF1">
    <property type="entry name" value="GEO11136P1-RELATED"/>
    <property type="match status" value="1"/>
</dbReference>
<dbReference type="OrthoDB" id="6818903at2759"/>
<evidence type="ECO:0000256" key="1">
    <source>
        <dbReference type="SAM" id="SignalP"/>
    </source>
</evidence>
<keyword evidence="1" id="KW-0732">Signal</keyword>
<accession>A0A6J2U7A3</accession>
<organism evidence="2 3">
    <name type="scientific">Drosophila lebanonensis</name>
    <name type="common">Fruit fly</name>
    <name type="synonym">Scaptodrosophila lebanonensis</name>
    <dbReference type="NCBI Taxonomy" id="7225"/>
    <lineage>
        <taxon>Eukaryota</taxon>
        <taxon>Metazoa</taxon>
        <taxon>Ecdysozoa</taxon>
        <taxon>Arthropoda</taxon>
        <taxon>Hexapoda</taxon>
        <taxon>Insecta</taxon>
        <taxon>Pterygota</taxon>
        <taxon>Neoptera</taxon>
        <taxon>Endopterygota</taxon>
        <taxon>Diptera</taxon>
        <taxon>Brachycera</taxon>
        <taxon>Muscomorpha</taxon>
        <taxon>Ephydroidea</taxon>
        <taxon>Drosophilidae</taxon>
        <taxon>Scaptodrosophila</taxon>
    </lineage>
</organism>
<dbReference type="AlphaFoldDB" id="A0A6J2U7A3"/>
<feature type="chain" id="PRO_5026647202" evidence="1">
    <location>
        <begin position="20"/>
        <end position="120"/>
    </location>
</feature>
<evidence type="ECO:0000313" key="2">
    <source>
        <dbReference type="Proteomes" id="UP000504634"/>
    </source>
</evidence>
<dbReference type="RefSeq" id="XP_030383418.1">
    <property type="nucleotide sequence ID" value="XM_030527558.1"/>
</dbReference>
<dbReference type="Pfam" id="PF15868">
    <property type="entry name" value="MBF2"/>
    <property type="match status" value="1"/>
</dbReference>
<reference evidence="3" key="1">
    <citation type="submission" date="2025-08" db="UniProtKB">
        <authorList>
            <consortium name="RefSeq"/>
        </authorList>
    </citation>
    <scope>IDENTIFICATION</scope>
    <source>
        <strain evidence="3">11010-0011.00</strain>
        <tissue evidence="3">Whole body</tissue>
    </source>
</reference>
<dbReference type="InterPro" id="IPR031734">
    <property type="entry name" value="MBF2"/>
</dbReference>
<dbReference type="Proteomes" id="UP000504634">
    <property type="component" value="Unplaced"/>
</dbReference>
<feature type="signal peptide" evidence="1">
    <location>
        <begin position="1"/>
        <end position="19"/>
    </location>
</feature>
<gene>
    <name evidence="3" type="primary">LOC115630948</name>
</gene>